<dbReference type="STRING" id="568860.SAMN05421811_109272"/>
<keyword evidence="4" id="KW-1185">Reference proteome</keyword>
<accession>A0A1I0KS80</accession>
<dbReference type="InterPro" id="IPR025235">
    <property type="entry name" value="DUF4178"/>
</dbReference>
<dbReference type="EMBL" id="FOHX01000009">
    <property type="protein sequence ID" value="SEU28780.1"/>
    <property type="molecule type" value="Genomic_DNA"/>
</dbReference>
<protein>
    <recommendedName>
        <fullName evidence="2">DUF4178 domain-containing protein</fullName>
    </recommendedName>
</protein>
<organism evidence="3 4">
    <name type="scientific">Nonomuraea wenchangensis</name>
    <dbReference type="NCBI Taxonomy" id="568860"/>
    <lineage>
        <taxon>Bacteria</taxon>
        <taxon>Bacillati</taxon>
        <taxon>Actinomycetota</taxon>
        <taxon>Actinomycetes</taxon>
        <taxon>Streptosporangiales</taxon>
        <taxon>Streptosporangiaceae</taxon>
        <taxon>Nonomuraea</taxon>
    </lineage>
</organism>
<reference evidence="3 4" key="1">
    <citation type="submission" date="2016-10" db="EMBL/GenBank/DDBJ databases">
        <authorList>
            <person name="de Groot N.N."/>
        </authorList>
    </citation>
    <scope>NUCLEOTIDE SEQUENCE [LARGE SCALE GENOMIC DNA]</scope>
    <source>
        <strain evidence="3 4">CGMCC 4.5598</strain>
    </source>
</reference>
<dbReference type="RefSeq" id="WP_245775104.1">
    <property type="nucleotide sequence ID" value="NZ_FOHX01000009.1"/>
</dbReference>
<evidence type="ECO:0000313" key="4">
    <source>
        <dbReference type="Proteomes" id="UP000199361"/>
    </source>
</evidence>
<proteinExistence type="predicted"/>
<dbReference type="AlphaFoldDB" id="A0A1I0KS80"/>
<evidence type="ECO:0000259" key="2">
    <source>
        <dbReference type="Pfam" id="PF13785"/>
    </source>
</evidence>
<sequence length="240" mass="25688">MSMTSMVVLGLSIALVLLLLGAFLATLRQDRRGRAGTPPPAVGTAPAESPMPAPTSGPVSAPVPAPSTVHPNMPPNVTGQVGADYTDPRTLLVGDRIEVQGSPARVLGAMHVSCQGQQWTEFLLRDGARRRQWLSVEVQAGDPPHLVVLLWTEVPTQGMVPAKHMLIMEGVEFFPVERGTAAFRSEGDTDYPDRGLLDFADYRAGDGRLLSFERVQGGSWTASYAQPLPPGSISIIRRAS</sequence>
<feature type="region of interest" description="Disordered" evidence="1">
    <location>
        <begin position="32"/>
        <end position="69"/>
    </location>
</feature>
<evidence type="ECO:0000256" key="1">
    <source>
        <dbReference type="SAM" id="MobiDB-lite"/>
    </source>
</evidence>
<dbReference type="Pfam" id="PF13785">
    <property type="entry name" value="DUF4178"/>
    <property type="match status" value="1"/>
</dbReference>
<feature type="compositionally biased region" description="Pro residues" evidence="1">
    <location>
        <begin position="49"/>
        <end position="65"/>
    </location>
</feature>
<dbReference type="Proteomes" id="UP000199361">
    <property type="component" value="Unassembled WGS sequence"/>
</dbReference>
<evidence type="ECO:0000313" key="3">
    <source>
        <dbReference type="EMBL" id="SEU28780.1"/>
    </source>
</evidence>
<gene>
    <name evidence="3" type="ORF">SAMN05421811_109272</name>
</gene>
<feature type="domain" description="DUF4178" evidence="2">
    <location>
        <begin position="93"/>
        <end position="230"/>
    </location>
</feature>
<name>A0A1I0KS80_9ACTN</name>